<feature type="non-terminal residue" evidence="1">
    <location>
        <position position="171"/>
    </location>
</feature>
<protein>
    <recommendedName>
        <fullName evidence="2">Gluconate 2-dehydrogenase subunit 3 family protein</fullName>
    </recommendedName>
</protein>
<organism evidence="1">
    <name type="scientific">marine metagenome</name>
    <dbReference type="NCBI Taxonomy" id="408172"/>
    <lineage>
        <taxon>unclassified sequences</taxon>
        <taxon>metagenomes</taxon>
        <taxon>ecological metagenomes</taxon>
    </lineage>
</organism>
<proteinExistence type="predicted"/>
<accession>A0A383ATS2</accession>
<evidence type="ECO:0000313" key="1">
    <source>
        <dbReference type="EMBL" id="SVE10920.1"/>
    </source>
</evidence>
<dbReference type="EMBL" id="UINC01194702">
    <property type="protein sequence ID" value="SVE10920.1"/>
    <property type="molecule type" value="Genomic_DNA"/>
</dbReference>
<evidence type="ECO:0008006" key="2">
    <source>
        <dbReference type="Google" id="ProtNLM"/>
    </source>
</evidence>
<name>A0A383ATS2_9ZZZZ</name>
<sequence length="171" mass="20049">MILSENGQISRRNLLKAIAVLGLSSCVPFISRTRFVHLLTNDPHPDHYNPILKSLIKLILPFDHPDFPPITQEIILQNINYHFPLTEEKQEPFQRAFLVFNDIQLFQEKLPAILDEEIRLFQEFEVLDKIQIDKKINEFLRKDTSLFIKFQKKFGIHTSFQSAPTEVQSAY</sequence>
<dbReference type="AlphaFoldDB" id="A0A383ATS2"/>
<reference evidence="1" key="1">
    <citation type="submission" date="2018-05" db="EMBL/GenBank/DDBJ databases">
        <authorList>
            <person name="Lanie J.A."/>
            <person name="Ng W.-L."/>
            <person name="Kazmierczak K.M."/>
            <person name="Andrzejewski T.M."/>
            <person name="Davidsen T.M."/>
            <person name="Wayne K.J."/>
            <person name="Tettelin H."/>
            <person name="Glass J.I."/>
            <person name="Rusch D."/>
            <person name="Podicherti R."/>
            <person name="Tsui H.-C.T."/>
            <person name="Winkler M.E."/>
        </authorList>
    </citation>
    <scope>NUCLEOTIDE SEQUENCE</scope>
</reference>
<gene>
    <name evidence="1" type="ORF">METZ01_LOCUS463774</name>
</gene>